<dbReference type="Proteomes" id="UP000001964">
    <property type="component" value="Chromosome"/>
</dbReference>
<dbReference type="Pfam" id="PF05275">
    <property type="entry name" value="CopB"/>
    <property type="match status" value="1"/>
</dbReference>
<accession>Q0AT89</accession>
<organism evidence="2 3">
    <name type="scientific">Maricaulis maris (strain MCS10)</name>
    <name type="common">Caulobacter maris</name>
    <dbReference type="NCBI Taxonomy" id="394221"/>
    <lineage>
        <taxon>Bacteria</taxon>
        <taxon>Pseudomonadati</taxon>
        <taxon>Pseudomonadota</taxon>
        <taxon>Alphaproteobacteria</taxon>
        <taxon>Maricaulales</taxon>
        <taxon>Maricaulaceae</taxon>
        <taxon>Maricaulis</taxon>
    </lineage>
</organism>
<dbReference type="OrthoDB" id="9778934at2"/>
<feature type="signal peptide" evidence="1">
    <location>
        <begin position="1"/>
        <end position="23"/>
    </location>
</feature>
<dbReference type="HOGENOM" id="CLU_042913_1_0_5"/>
<dbReference type="GO" id="GO:0005507">
    <property type="term" value="F:copper ion binding"/>
    <property type="evidence" value="ECO:0007669"/>
    <property type="project" value="InterPro"/>
</dbReference>
<protein>
    <submittedName>
        <fullName evidence="2">Copper resistance B</fullName>
    </submittedName>
</protein>
<dbReference type="GO" id="GO:0006878">
    <property type="term" value="P:intracellular copper ion homeostasis"/>
    <property type="evidence" value="ECO:0007669"/>
    <property type="project" value="InterPro"/>
</dbReference>
<reference evidence="2 3" key="1">
    <citation type="submission" date="2006-08" db="EMBL/GenBank/DDBJ databases">
        <title>Complete sequence of Maricaulis maris MCS10.</title>
        <authorList>
            <consortium name="US DOE Joint Genome Institute"/>
            <person name="Copeland A."/>
            <person name="Lucas S."/>
            <person name="Lapidus A."/>
            <person name="Barry K."/>
            <person name="Detter J.C."/>
            <person name="Glavina del Rio T."/>
            <person name="Hammon N."/>
            <person name="Israni S."/>
            <person name="Dalin E."/>
            <person name="Tice H."/>
            <person name="Pitluck S."/>
            <person name="Saunders E."/>
            <person name="Brettin T."/>
            <person name="Bruce D."/>
            <person name="Han C."/>
            <person name="Tapia R."/>
            <person name="Gilna P."/>
            <person name="Schmutz J."/>
            <person name="Larimer F."/>
            <person name="Land M."/>
            <person name="Hauser L."/>
            <person name="Kyrpides N."/>
            <person name="Mikhailova N."/>
            <person name="Viollier P."/>
            <person name="Stephens C."/>
            <person name="Richardson P."/>
        </authorList>
    </citation>
    <scope>NUCLEOTIDE SEQUENCE [LARGE SCALE GENOMIC DNA]</scope>
    <source>
        <strain evidence="2 3">MCS10</strain>
    </source>
</reference>
<dbReference type="eggNOG" id="COG3667">
    <property type="taxonomic scope" value="Bacteria"/>
</dbReference>
<feature type="chain" id="PRO_5004168422" evidence="1">
    <location>
        <begin position="24"/>
        <end position="260"/>
    </location>
</feature>
<dbReference type="SUPFAM" id="SSF103515">
    <property type="entry name" value="Autotransporter"/>
    <property type="match status" value="1"/>
</dbReference>
<gene>
    <name evidence="2" type="ordered locus">Mmar10_0202</name>
</gene>
<dbReference type="KEGG" id="mmr:Mmar10_0202"/>
<dbReference type="RefSeq" id="WP_011642145.1">
    <property type="nucleotide sequence ID" value="NC_008347.1"/>
</dbReference>
<name>Q0AT89_MARMM</name>
<evidence type="ECO:0000313" key="3">
    <source>
        <dbReference type="Proteomes" id="UP000001964"/>
    </source>
</evidence>
<dbReference type="GO" id="GO:0009279">
    <property type="term" value="C:cell outer membrane"/>
    <property type="evidence" value="ECO:0007669"/>
    <property type="project" value="InterPro"/>
</dbReference>
<dbReference type="STRING" id="394221.Mmar10_0202"/>
<dbReference type="InterPro" id="IPR007939">
    <property type="entry name" value="Cu-R_B_prcur"/>
</dbReference>
<dbReference type="AlphaFoldDB" id="Q0AT89"/>
<evidence type="ECO:0000256" key="1">
    <source>
        <dbReference type="SAM" id="SignalP"/>
    </source>
</evidence>
<keyword evidence="3" id="KW-1185">Reference proteome</keyword>
<proteinExistence type="predicted"/>
<dbReference type="InterPro" id="IPR036709">
    <property type="entry name" value="Autotransporte_beta_dom_sf"/>
</dbReference>
<keyword evidence="1" id="KW-0732">Signal</keyword>
<dbReference type="EMBL" id="CP000449">
    <property type="protein sequence ID" value="ABI64498.1"/>
    <property type="molecule type" value="Genomic_DNA"/>
</dbReference>
<sequence precursor="true">MRPLLGVAASLLMLFSLTPLAKAQNQADAYYPPAEMEAAREALREGAGGQRLFFLQTDRLEYQSRRDDEEIALWDVNAWYGGRINRVWVKSEAEYELEAGAFEEAELQVLFSRAITPYFDFQAGIRQDFEPDPMRTHAVLGIQGLAPYWFEVDGAVFLSDEGELTGQLETEYELLLTQRLILQPRAEISWSAEDIPELEIGSGLNNAEIGLRLRYELRREFAPYLGVEWSRSFGSTADYVTAAGGRTEDTALVAGLRIWF</sequence>
<evidence type="ECO:0000313" key="2">
    <source>
        <dbReference type="EMBL" id="ABI64498.1"/>
    </source>
</evidence>